<evidence type="ECO:0000256" key="4">
    <source>
        <dbReference type="ARBA" id="ARBA00022679"/>
    </source>
</evidence>
<evidence type="ECO:0000256" key="3">
    <source>
        <dbReference type="ARBA" id="ARBA00022553"/>
    </source>
</evidence>
<keyword evidence="11" id="KW-1133">Transmembrane helix</keyword>
<dbReference type="EMBL" id="BAAAZO010000004">
    <property type="protein sequence ID" value="GAA3612176.1"/>
    <property type="molecule type" value="Genomic_DNA"/>
</dbReference>
<dbReference type="Gene3D" id="3.30.565.10">
    <property type="entry name" value="Histidine kinase-like ATPase, C-terminal domain"/>
    <property type="match status" value="1"/>
</dbReference>
<dbReference type="InterPro" id="IPR050482">
    <property type="entry name" value="Sensor_HK_TwoCompSys"/>
</dbReference>
<dbReference type="RefSeq" id="WP_231482106.1">
    <property type="nucleotide sequence ID" value="NZ_BAAAZO010000004.1"/>
</dbReference>
<evidence type="ECO:0000256" key="6">
    <source>
        <dbReference type="ARBA" id="ARBA00022777"/>
    </source>
</evidence>
<keyword evidence="5" id="KW-0547">Nucleotide-binding</keyword>
<evidence type="ECO:0000256" key="5">
    <source>
        <dbReference type="ARBA" id="ARBA00022741"/>
    </source>
</evidence>
<evidence type="ECO:0000256" key="2">
    <source>
        <dbReference type="ARBA" id="ARBA00012438"/>
    </source>
</evidence>
<evidence type="ECO:0000313" key="16">
    <source>
        <dbReference type="Proteomes" id="UP001501074"/>
    </source>
</evidence>
<dbReference type="CDD" id="cd16917">
    <property type="entry name" value="HATPase_UhpB-NarQ-NarX-like"/>
    <property type="match status" value="1"/>
</dbReference>
<keyword evidence="9" id="KW-0175">Coiled coil</keyword>
<dbReference type="InterPro" id="IPR011712">
    <property type="entry name" value="Sig_transdc_His_kin_sub3_dim/P"/>
</dbReference>
<comment type="catalytic activity">
    <reaction evidence="1">
        <text>ATP + protein L-histidine = ADP + protein N-phospho-L-histidine.</text>
        <dbReference type="EC" id="2.7.13.3"/>
    </reaction>
</comment>
<dbReference type="EC" id="2.7.13.3" evidence="2"/>
<keyword evidence="6 15" id="KW-0418">Kinase</keyword>
<evidence type="ECO:0000256" key="10">
    <source>
        <dbReference type="SAM" id="MobiDB-lite"/>
    </source>
</evidence>
<proteinExistence type="predicted"/>
<evidence type="ECO:0000259" key="13">
    <source>
        <dbReference type="Pfam" id="PF07730"/>
    </source>
</evidence>
<dbReference type="Pfam" id="PF02518">
    <property type="entry name" value="HATPase_c"/>
    <property type="match status" value="1"/>
</dbReference>
<keyword evidence="3" id="KW-0597">Phosphoprotein</keyword>
<keyword evidence="16" id="KW-1185">Reference proteome</keyword>
<gene>
    <name evidence="15" type="ORF">GCM10022223_30340</name>
</gene>
<evidence type="ECO:0000259" key="12">
    <source>
        <dbReference type="Pfam" id="PF02518"/>
    </source>
</evidence>
<evidence type="ECO:0000259" key="14">
    <source>
        <dbReference type="Pfam" id="PF23539"/>
    </source>
</evidence>
<keyword evidence="7" id="KW-0067">ATP-binding</keyword>
<dbReference type="Proteomes" id="UP001501074">
    <property type="component" value="Unassembled WGS sequence"/>
</dbReference>
<name>A0ABP6ZQN8_9ACTN</name>
<feature type="transmembrane region" description="Helical" evidence="11">
    <location>
        <begin position="54"/>
        <end position="85"/>
    </location>
</feature>
<dbReference type="PANTHER" id="PTHR24421">
    <property type="entry name" value="NITRATE/NITRITE SENSOR PROTEIN NARX-RELATED"/>
    <property type="match status" value="1"/>
</dbReference>
<dbReference type="PANTHER" id="PTHR24421:SF10">
    <property type="entry name" value="NITRATE_NITRITE SENSOR PROTEIN NARQ"/>
    <property type="match status" value="1"/>
</dbReference>
<evidence type="ECO:0000256" key="7">
    <source>
        <dbReference type="ARBA" id="ARBA00022840"/>
    </source>
</evidence>
<feature type="domain" description="DUF7134" evidence="14">
    <location>
        <begin position="2"/>
        <end position="141"/>
    </location>
</feature>
<reference evidence="16" key="1">
    <citation type="journal article" date="2019" name="Int. J. Syst. Evol. Microbiol.">
        <title>The Global Catalogue of Microorganisms (GCM) 10K type strain sequencing project: providing services to taxonomists for standard genome sequencing and annotation.</title>
        <authorList>
            <consortium name="The Broad Institute Genomics Platform"/>
            <consortium name="The Broad Institute Genome Sequencing Center for Infectious Disease"/>
            <person name="Wu L."/>
            <person name="Ma J."/>
        </authorList>
    </citation>
    <scope>NUCLEOTIDE SEQUENCE [LARGE SCALE GENOMIC DNA]</scope>
    <source>
        <strain evidence="16">JCM 16902</strain>
    </source>
</reference>
<feature type="domain" description="Signal transduction histidine kinase subgroup 3 dimerisation and phosphoacceptor" evidence="13">
    <location>
        <begin position="170"/>
        <end position="233"/>
    </location>
</feature>
<feature type="transmembrane region" description="Helical" evidence="11">
    <location>
        <begin position="121"/>
        <end position="139"/>
    </location>
</feature>
<evidence type="ECO:0000313" key="15">
    <source>
        <dbReference type="EMBL" id="GAA3612176.1"/>
    </source>
</evidence>
<evidence type="ECO:0000256" key="1">
    <source>
        <dbReference type="ARBA" id="ARBA00000085"/>
    </source>
</evidence>
<protein>
    <recommendedName>
        <fullName evidence="2">histidine kinase</fullName>
        <ecNumber evidence="2">2.7.13.3</ecNumber>
    </recommendedName>
</protein>
<feature type="region of interest" description="Disordered" evidence="10">
    <location>
        <begin position="224"/>
        <end position="249"/>
    </location>
</feature>
<feature type="coiled-coil region" evidence="9">
    <location>
        <begin position="145"/>
        <end position="172"/>
    </location>
</feature>
<dbReference type="Pfam" id="PF23539">
    <property type="entry name" value="DUF7134"/>
    <property type="match status" value="1"/>
</dbReference>
<dbReference type="SUPFAM" id="SSF55874">
    <property type="entry name" value="ATPase domain of HSP90 chaperone/DNA topoisomerase II/histidine kinase"/>
    <property type="match status" value="1"/>
</dbReference>
<keyword evidence="8" id="KW-0902">Two-component regulatory system</keyword>
<dbReference type="Pfam" id="PF07730">
    <property type="entry name" value="HisKA_3"/>
    <property type="match status" value="1"/>
</dbReference>
<sequence length="382" mass="40987">MSRRSWAFDVVVTLLVMSTFVVRADVRGLSDTSAVIQMLCCLPLVLRRVRPTPVFWTLAALFSTVPLWSEVTGPNLALLVALYTVAAYRSRLRAAIAAVGLDIVFITTLNTSPQVTLTDSVIFTFAATAAAIGLGLWTGTRRTYLAELKDRAERLERERDQQHELAVQTERARMTREMHDIVAHHLTVVVALSDAAARTAVKAPERAAEVMRQVSATGRQALAETRRVLDGNAPAPGGSGADPPERAPVPGLDGIDALLENVRAAGLPVSYEVTGKMEDVVAGSGVQLTLYRLVQESLTNTLKHAGAGASARVELSFGKDEVLVLIEDDGGGRRAEPAPERGGGRGLTGMRERVHAYGGEVASGPMSPAGWRVRARIEVLPE</sequence>
<organism evidence="15 16">
    <name type="scientific">Kineosporia mesophila</name>
    <dbReference type="NCBI Taxonomy" id="566012"/>
    <lineage>
        <taxon>Bacteria</taxon>
        <taxon>Bacillati</taxon>
        <taxon>Actinomycetota</taxon>
        <taxon>Actinomycetes</taxon>
        <taxon>Kineosporiales</taxon>
        <taxon>Kineosporiaceae</taxon>
        <taxon>Kineosporia</taxon>
    </lineage>
</organism>
<dbReference type="InterPro" id="IPR036890">
    <property type="entry name" value="HATPase_C_sf"/>
</dbReference>
<accession>A0ABP6ZQN8</accession>
<comment type="caution">
    <text evidence="15">The sequence shown here is derived from an EMBL/GenBank/DDBJ whole genome shotgun (WGS) entry which is preliminary data.</text>
</comment>
<evidence type="ECO:0000256" key="11">
    <source>
        <dbReference type="SAM" id="Phobius"/>
    </source>
</evidence>
<keyword evidence="11" id="KW-0472">Membrane</keyword>
<keyword evidence="11" id="KW-0812">Transmembrane</keyword>
<keyword evidence="4" id="KW-0808">Transferase</keyword>
<evidence type="ECO:0000256" key="8">
    <source>
        <dbReference type="ARBA" id="ARBA00023012"/>
    </source>
</evidence>
<feature type="domain" description="Histidine kinase/HSP90-like ATPase" evidence="12">
    <location>
        <begin position="286"/>
        <end position="377"/>
    </location>
</feature>
<feature type="transmembrane region" description="Helical" evidence="11">
    <location>
        <begin position="92"/>
        <end position="109"/>
    </location>
</feature>
<dbReference type="InterPro" id="IPR055558">
    <property type="entry name" value="DUF7134"/>
</dbReference>
<evidence type="ECO:0000256" key="9">
    <source>
        <dbReference type="SAM" id="Coils"/>
    </source>
</evidence>
<dbReference type="InterPro" id="IPR003594">
    <property type="entry name" value="HATPase_dom"/>
</dbReference>
<dbReference type="Gene3D" id="1.20.5.1930">
    <property type="match status" value="1"/>
</dbReference>
<dbReference type="GO" id="GO:0016301">
    <property type="term" value="F:kinase activity"/>
    <property type="evidence" value="ECO:0007669"/>
    <property type="project" value="UniProtKB-KW"/>
</dbReference>